<gene>
    <name evidence="2" type="ORF">ACFSKW_54495</name>
</gene>
<reference evidence="3" key="1">
    <citation type="journal article" date="2019" name="Int. J. Syst. Evol. Microbiol.">
        <title>The Global Catalogue of Microorganisms (GCM) 10K type strain sequencing project: providing services to taxonomists for standard genome sequencing and annotation.</title>
        <authorList>
            <consortium name="The Broad Institute Genomics Platform"/>
            <consortium name="The Broad Institute Genome Sequencing Center for Infectious Disease"/>
            <person name="Wu L."/>
            <person name="Ma J."/>
        </authorList>
    </citation>
    <scope>NUCLEOTIDE SEQUENCE [LARGE SCALE GENOMIC DNA]</scope>
    <source>
        <strain evidence="3">ICMP 6774ER</strain>
    </source>
</reference>
<dbReference type="InterPro" id="IPR045057">
    <property type="entry name" value="Gcn5-rel_NAT"/>
</dbReference>
<keyword evidence="3" id="KW-1185">Reference proteome</keyword>
<dbReference type="Proteomes" id="UP001597368">
    <property type="component" value="Unassembled WGS sequence"/>
</dbReference>
<feature type="domain" description="N-acetyltransferase" evidence="1">
    <location>
        <begin position="8"/>
        <end position="94"/>
    </location>
</feature>
<accession>A0ABW4TH49</accession>
<dbReference type="PANTHER" id="PTHR31435:SF10">
    <property type="entry name" value="BSR4717 PROTEIN"/>
    <property type="match status" value="1"/>
</dbReference>
<keyword evidence="2" id="KW-0808">Transferase</keyword>
<dbReference type="InterPro" id="IPR031165">
    <property type="entry name" value="GNAT_YJDJ"/>
</dbReference>
<dbReference type="CDD" id="cd04301">
    <property type="entry name" value="NAT_SF"/>
    <property type="match status" value="1"/>
</dbReference>
<organism evidence="2 3">
    <name type="scientific">Nonomuraea mangrovi</name>
    <dbReference type="NCBI Taxonomy" id="2316207"/>
    <lineage>
        <taxon>Bacteria</taxon>
        <taxon>Bacillati</taxon>
        <taxon>Actinomycetota</taxon>
        <taxon>Actinomycetes</taxon>
        <taxon>Streptosporangiales</taxon>
        <taxon>Streptosporangiaceae</taxon>
        <taxon>Nonomuraea</taxon>
    </lineage>
</organism>
<dbReference type="RefSeq" id="WP_379583751.1">
    <property type="nucleotide sequence ID" value="NZ_JBHUFV010000106.1"/>
</dbReference>
<evidence type="ECO:0000259" key="1">
    <source>
        <dbReference type="PROSITE" id="PS51729"/>
    </source>
</evidence>
<dbReference type="EC" id="2.3.1.-" evidence="2"/>
<name>A0ABW4TH49_9ACTN</name>
<dbReference type="Pfam" id="PF14542">
    <property type="entry name" value="Acetyltransf_CG"/>
    <property type="match status" value="1"/>
</dbReference>
<evidence type="ECO:0000313" key="2">
    <source>
        <dbReference type="EMBL" id="MFD1940500.1"/>
    </source>
</evidence>
<protein>
    <submittedName>
        <fullName evidence="2">GNAT family N-acetyltransferase</fullName>
        <ecNumber evidence="2">2.3.1.-</ecNumber>
    </submittedName>
</protein>
<dbReference type="InterPro" id="IPR016181">
    <property type="entry name" value="Acyl_CoA_acyltransferase"/>
</dbReference>
<dbReference type="PANTHER" id="PTHR31435">
    <property type="entry name" value="PROTEIN NATD1"/>
    <property type="match status" value="1"/>
</dbReference>
<evidence type="ECO:0000313" key="3">
    <source>
        <dbReference type="Proteomes" id="UP001597368"/>
    </source>
</evidence>
<dbReference type="SUPFAM" id="SSF55729">
    <property type="entry name" value="Acyl-CoA N-acyltransferases (Nat)"/>
    <property type="match status" value="1"/>
</dbReference>
<proteinExistence type="predicted"/>
<dbReference type="EMBL" id="JBHUFV010000106">
    <property type="protein sequence ID" value="MFD1940500.1"/>
    <property type="molecule type" value="Genomic_DNA"/>
</dbReference>
<dbReference type="GO" id="GO:0016746">
    <property type="term" value="F:acyltransferase activity"/>
    <property type="evidence" value="ECO:0007669"/>
    <property type="project" value="UniProtKB-KW"/>
</dbReference>
<keyword evidence="2" id="KW-0012">Acyltransferase</keyword>
<sequence>MTREITVIDNPDASRFEIHVGDELAGFAEYKLLPTTIVFTHTEVDPAFEGQGLAGRLVRRALDVSRDTGLKVRPLCPYVVKWIDRHPEYQDLLEAA</sequence>
<comment type="caution">
    <text evidence="2">The sequence shown here is derived from an EMBL/GenBank/DDBJ whole genome shotgun (WGS) entry which is preliminary data.</text>
</comment>
<dbReference type="PROSITE" id="PS51729">
    <property type="entry name" value="GNAT_YJDJ"/>
    <property type="match status" value="1"/>
</dbReference>
<dbReference type="Gene3D" id="3.40.630.30">
    <property type="match status" value="1"/>
</dbReference>